<dbReference type="GO" id="GO:0005850">
    <property type="term" value="C:eukaryotic translation initiation factor 2 complex"/>
    <property type="evidence" value="ECO:0007669"/>
    <property type="project" value="TreeGrafter"/>
</dbReference>
<dbReference type="PANTHER" id="PTHR23001:SF3">
    <property type="entry name" value="EUKARYOTIC TRANSLATION INITIATION FACTOR 2 SUBUNIT 2"/>
    <property type="match status" value="1"/>
</dbReference>
<name>A0AAD4S1S8_9MAGN</name>
<dbReference type="EMBL" id="JAJJMB010015809">
    <property type="protein sequence ID" value="KAI3852129.1"/>
    <property type="molecule type" value="Genomic_DNA"/>
</dbReference>
<evidence type="ECO:0000313" key="3">
    <source>
        <dbReference type="Proteomes" id="UP001202328"/>
    </source>
</evidence>
<dbReference type="SMART" id="SM00653">
    <property type="entry name" value="eIF2B_5"/>
    <property type="match status" value="1"/>
</dbReference>
<gene>
    <name evidence="2" type="ORF">MKW98_020128</name>
</gene>
<dbReference type="PANTHER" id="PTHR23001">
    <property type="entry name" value="EUKARYOTIC TRANSLATION INITIATION FACTOR"/>
    <property type="match status" value="1"/>
</dbReference>
<protein>
    <recommendedName>
        <fullName evidence="1">Translation initiation factor IF2/IF5 domain-containing protein</fullName>
    </recommendedName>
</protein>
<proteinExistence type="predicted"/>
<dbReference type="AlphaFoldDB" id="A0AAD4S1S8"/>
<dbReference type="Gene3D" id="3.30.30.170">
    <property type="match status" value="1"/>
</dbReference>
<organism evidence="2 3">
    <name type="scientific">Papaver atlanticum</name>
    <dbReference type="NCBI Taxonomy" id="357466"/>
    <lineage>
        <taxon>Eukaryota</taxon>
        <taxon>Viridiplantae</taxon>
        <taxon>Streptophyta</taxon>
        <taxon>Embryophyta</taxon>
        <taxon>Tracheophyta</taxon>
        <taxon>Spermatophyta</taxon>
        <taxon>Magnoliopsida</taxon>
        <taxon>Ranunculales</taxon>
        <taxon>Papaveraceae</taxon>
        <taxon>Papaveroideae</taxon>
        <taxon>Papaver</taxon>
    </lineage>
</organism>
<dbReference type="GO" id="GO:0001731">
    <property type="term" value="P:formation of translation preinitiation complex"/>
    <property type="evidence" value="ECO:0007669"/>
    <property type="project" value="TreeGrafter"/>
</dbReference>
<dbReference type="InterPro" id="IPR045196">
    <property type="entry name" value="IF2/IF5"/>
</dbReference>
<evidence type="ECO:0000259" key="1">
    <source>
        <dbReference type="SMART" id="SM00653"/>
    </source>
</evidence>
<feature type="domain" description="Translation initiation factor IF2/IF5" evidence="1">
    <location>
        <begin position="60"/>
        <end position="137"/>
    </location>
</feature>
<reference evidence="2" key="1">
    <citation type="submission" date="2022-04" db="EMBL/GenBank/DDBJ databases">
        <title>A functionally conserved STORR gene fusion in Papaver species that diverged 16.8 million years ago.</title>
        <authorList>
            <person name="Catania T."/>
        </authorList>
    </citation>
    <scope>NUCLEOTIDE SEQUENCE</scope>
    <source>
        <strain evidence="2">S-188037</strain>
    </source>
</reference>
<sequence length="137" mass="16059">MIEDDFSAHSGICFPCFGGLKKKKKKPLELNYVSADALHDQVKKSEGETMLEIVSRVFEIPTYIPQVQVLRKGFRKIVFANFMTICTWMQWEPEHFMNFLLTEMGTSGSLDGQQRLVVKGRFTPEDFRRILQRYFKR</sequence>
<dbReference type="GO" id="GO:0003743">
    <property type="term" value="F:translation initiation factor activity"/>
    <property type="evidence" value="ECO:0007669"/>
    <property type="project" value="InterPro"/>
</dbReference>
<dbReference type="InterPro" id="IPR002735">
    <property type="entry name" value="Transl_init_fac_IF2/IF5_dom"/>
</dbReference>
<dbReference type="GO" id="GO:0003729">
    <property type="term" value="F:mRNA binding"/>
    <property type="evidence" value="ECO:0007669"/>
    <property type="project" value="TreeGrafter"/>
</dbReference>
<dbReference type="GO" id="GO:0031369">
    <property type="term" value="F:translation initiation factor binding"/>
    <property type="evidence" value="ECO:0007669"/>
    <property type="project" value="TreeGrafter"/>
</dbReference>
<keyword evidence="3" id="KW-1185">Reference proteome</keyword>
<comment type="caution">
    <text evidence="2">The sequence shown here is derived from an EMBL/GenBank/DDBJ whole genome shotgun (WGS) entry which is preliminary data.</text>
</comment>
<dbReference type="InterPro" id="IPR016189">
    <property type="entry name" value="Transl_init_fac_IF2/IF5_N"/>
</dbReference>
<accession>A0AAD4S1S8</accession>
<dbReference type="Proteomes" id="UP001202328">
    <property type="component" value="Unassembled WGS sequence"/>
</dbReference>
<evidence type="ECO:0000313" key="2">
    <source>
        <dbReference type="EMBL" id="KAI3852129.1"/>
    </source>
</evidence>
<dbReference type="Pfam" id="PF01873">
    <property type="entry name" value="eIF-5_eIF-2B"/>
    <property type="match status" value="1"/>
</dbReference>
<dbReference type="SUPFAM" id="SSF100966">
    <property type="entry name" value="Translation initiation factor 2 beta, aIF2beta, N-terminal domain"/>
    <property type="match status" value="1"/>
</dbReference>